<dbReference type="RefSeq" id="WP_204055607.1">
    <property type="nucleotide sequence ID" value="NZ_BAAAGP010000003.1"/>
</dbReference>
<evidence type="ECO:0000256" key="1">
    <source>
        <dbReference type="ARBA" id="ARBA00023015"/>
    </source>
</evidence>
<reference evidence="5 6" key="1">
    <citation type="submission" date="2021-01" db="EMBL/GenBank/DDBJ databases">
        <title>Whole genome shotgun sequence of Microbispora corallina NBRC 16416.</title>
        <authorList>
            <person name="Komaki H."/>
            <person name="Tamura T."/>
        </authorList>
    </citation>
    <scope>NUCLEOTIDE SEQUENCE [LARGE SCALE GENOMIC DNA]</scope>
    <source>
        <strain evidence="5 6">NBRC 16416</strain>
    </source>
</reference>
<dbReference type="InterPro" id="IPR036390">
    <property type="entry name" value="WH_DNA-bd_sf"/>
</dbReference>
<sequence length="222" mass="24536">MTAEHILQPVARSTTRTDLVADSIRAAILSGRIRQGETLVERRLAEQLGVSKTPVREALIGLAATGLVVISPNRGVTVRVVGPDDLRKAYEVRLLLEPWAIGRAARTGGPEAGRHARAALEEAKALLEGSDMTALSLANRRFHRELYARCGNDLVVTQLDNLQDLAALGTVTVLWRHWPTWREEYQEHEAVLSAVESGDGALAERLTRRHIRRSVVHLSKRL</sequence>
<dbReference type="CDD" id="cd07377">
    <property type="entry name" value="WHTH_GntR"/>
    <property type="match status" value="1"/>
</dbReference>
<protein>
    <submittedName>
        <fullName evidence="5">GntR family transcriptional regulator</fullName>
    </submittedName>
</protein>
<dbReference type="PROSITE" id="PS50949">
    <property type="entry name" value="HTH_GNTR"/>
    <property type="match status" value="1"/>
</dbReference>
<dbReference type="Gene3D" id="1.10.10.10">
    <property type="entry name" value="Winged helix-like DNA-binding domain superfamily/Winged helix DNA-binding domain"/>
    <property type="match status" value="1"/>
</dbReference>
<keyword evidence="1" id="KW-0805">Transcription regulation</keyword>
<dbReference type="PRINTS" id="PR00035">
    <property type="entry name" value="HTHGNTR"/>
</dbReference>
<dbReference type="InterPro" id="IPR008920">
    <property type="entry name" value="TF_FadR/GntR_C"/>
</dbReference>
<evidence type="ECO:0000313" key="6">
    <source>
        <dbReference type="Proteomes" id="UP000603904"/>
    </source>
</evidence>
<feature type="domain" description="HTH gntR-type" evidence="4">
    <location>
        <begin position="14"/>
        <end position="81"/>
    </location>
</feature>
<dbReference type="Pfam" id="PF00392">
    <property type="entry name" value="GntR"/>
    <property type="match status" value="1"/>
</dbReference>
<dbReference type="Proteomes" id="UP000603904">
    <property type="component" value="Unassembled WGS sequence"/>
</dbReference>
<dbReference type="EMBL" id="BOOC01000003">
    <property type="protein sequence ID" value="GIH37896.1"/>
    <property type="molecule type" value="Genomic_DNA"/>
</dbReference>
<dbReference type="Pfam" id="PF07729">
    <property type="entry name" value="FCD"/>
    <property type="match status" value="1"/>
</dbReference>
<evidence type="ECO:0000313" key="5">
    <source>
        <dbReference type="EMBL" id="GIH37896.1"/>
    </source>
</evidence>
<dbReference type="SMART" id="SM00895">
    <property type="entry name" value="FCD"/>
    <property type="match status" value="1"/>
</dbReference>
<accession>A0ABQ4FT12</accession>
<evidence type="ECO:0000256" key="2">
    <source>
        <dbReference type="ARBA" id="ARBA00023125"/>
    </source>
</evidence>
<keyword evidence="2" id="KW-0238">DNA-binding</keyword>
<dbReference type="PANTHER" id="PTHR43537:SF24">
    <property type="entry name" value="GLUCONATE OPERON TRANSCRIPTIONAL REPRESSOR"/>
    <property type="match status" value="1"/>
</dbReference>
<evidence type="ECO:0000256" key="3">
    <source>
        <dbReference type="ARBA" id="ARBA00023163"/>
    </source>
</evidence>
<keyword evidence="6" id="KW-1185">Reference proteome</keyword>
<dbReference type="PANTHER" id="PTHR43537">
    <property type="entry name" value="TRANSCRIPTIONAL REGULATOR, GNTR FAMILY"/>
    <property type="match status" value="1"/>
</dbReference>
<gene>
    <name evidence="5" type="ORF">Mco01_08960</name>
</gene>
<dbReference type="SUPFAM" id="SSF48008">
    <property type="entry name" value="GntR ligand-binding domain-like"/>
    <property type="match status" value="1"/>
</dbReference>
<evidence type="ECO:0000259" key="4">
    <source>
        <dbReference type="PROSITE" id="PS50949"/>
    </source>
</evidence>
<dbReference type="SUPFAM" id="SSF46785">
    <property type="entry name" value="Winged helix' DNA-binding domain"/>
    <property type="match status" value="1"/>
</dbReference>
<proteinExistence type="predicted"/>
<name>A0ABQ4FT12_9ACTN</name>
<comment type="caution">
    <text evidence="5">The sequence shown here is derived from an EMBL/GenBank/DDBJ whole genome shotgun (WGS) entry which is preliminary data.</text>
</comment>
<dbReference type="Gene3D" id="1.20.120.530">
    <property type="entry name" value="GntR ligand-binding domain-like"/>
    <property type="match status" value="1"/>
</dbReference>
<dbReference type="InterPro" id="IPR036388">
    <property type="entry name" value="WH-like_DNA-bd_sf"/>
</dbReference>
<dbReference type="InterPro" id="IPR000524">
    <property type="entry name" value="Tscrpt_reg_HTH_GntR"/>
</dbReference>
<dbReference type="SMART" id="SM00345">
    <property type="entry name" value="HTH_GNTR"/>
    <property type="match status" value="1"/>
</dbReference>
<dbReference type="InterPro" id="IPR011711">
    <property type="entry name" value="GntR_C"/>
</dbReference>
<organism evidence="5 6">
    <name type="scientific">Microbispora corallina</name>
    <dbReference type="NCBI Taxonomy" id="83302"/>
    <lineage>
        <taxon>Bacteria</taxon>
        <taxon>Bacillati</taxon>
        <taxon>Actinomycetota</taxon>
        <taxon>Actinomycetes</taxon>
        <taxon>Streptosporangiales</taxon>
        <taxon>Streptosporangiaceae</taxon>
        <taxon>Microbispora</taxon>
    </lineage>
</organism>
<keyword evidence="3" id="KW-0804">Transcription</keyword>